<dbReference type="RefSeq" id="WP_259067840.1">
    <property type="nucleotide sequence ID" value="NZ_JACIFG010000012.1"/>
</dbReference>
<comment type="caution">
    <text evidence="1">The sequence shown here is derived from an EMBL/GenBank/DDBJ whole genome shotgun (WGS) entry which is preliminary data.</text>
</comment>
<evidence type="ECO:0000313" key="2">
    <source>
        <dbReference type="Proteomes" id="UP001155040"/>
    </source>
</evidence>
<reference evidence="1" key="1">
    <citation type="submission" date="2022-08" db="EMBL/GenBank/DDBJ databases">
        <title>Genomic Encyclopedia of Type Strains, Phase V (KMG-V): Genome sequencing to study the core and pangenomes of soil and plant-associated prokaryotes.</title>
        <authorList>
            <person name="Whitman W."/>
        </authorList>
    </citation>
    <scope>NUCLEOTIDE SEQUENCE</scope>
    <source>
        <strain evidence="1">SP3012</strain>
    </source>
</reference>
<dbReference type="InterPro" id="IPR012440">
    <property type="entry name" value="DUF1641"/>
</dbReference>
<protein>
    <recommendedName>
        <fullName evidence="3">DUF1641 domain-containing protein</fullName>
    </recommendedName>
</protein>
<sequence length="126" mass="13283">MDTEAPDAIATVVDILDAGYARAAAQGYDPERTLRQAFGALSRLGTLFQTDEFEALLHSGVLDPEALEAVGSLGSALVNTQKEAQRGDTPSQGVFGLLGALRDPDVQRAVGFITTFAKKFGGNLRS</sequence>
<dbReference type="Proteomes" id="UP001155040">
    <property type="component" value="Unassembled WGS sequence"/>
</dbReference>
<dbReference type="PANTHER" id="PTHR39180">
    <property type="match status" value="1"/>
</dbReference>
<dbReference type="Pfam" id="PF07849">
    <property type="entry name" value="DUF1641"/>
    <property type="match status" value="1"/>
</dbReference>
<proteinExistence type="predicted"/>
<name>A0A9X2UME8_9BACT</name>
<gene>
    <name evidence="1" type="ORF">GGQ01_002258</name>
</gene>
<accession>A0A9X2UME8</accession>
<evidence type="ECO:0000313" key="1">
    <source>
        <dbReference type="EMBL" id="MCS4037178.1"/>
    </source>
</evidence>
<dbReference type="PANTHER" id="PTHR39180:SF2">
    <property type="entry name" value="DUF1641 DOMAIN-CONTAINING PROTEIN"/>
    <property type="match status" value="1"/>
</dbReference>
<evidence type="ECO:0008006" key="3">
    <source>
        <dbReference type="Google" id="ProtNLM"/>
    </source>
</evidence>
<dbReference type="AlphaFoldDB" id="A0A9X2UME8"/>
<dbReference type="EMBL" id="JANUBF010000014">
    <property type="protein sequence ID" value="MCS4037178.1"/>
    <property type="molecule type" value="Genomic_DNA"/>
</dbReference>
<organism evidence="1 2">
    <name type="scientific">Salinibacter ruber</name>
    <dbReference type="NCBI Taxonomy" id="146919"/>
    <lineage>
        <taxon>Bacteria</taxon>
        <taxon>Pseudomonadati</taxon>
        <taxon>Rhodothermota</taxon>
        <taxon>Rhodothermia</taxon>
        <taxon>Rhodothermales</taxon>
        <taxon>Salinibacteraceae</taxon>
        <taxon>Salinibacter</taxon>
    </lineage>
</organism>